<reference evidence="6" key="1">
    <citation type="submission" date="2021-12" db="EMBL/GenBank/DDBJ databases">
        <authorList>
            <person name="King R."/>
        </authorList>
    </citation>
    <scope>NUCLEOTIDE SEQUENCE</scope>
</reference>
<dbReference type="InterPro" id="IPR050271">
    <property type="entry name" value="UDP-glycosyltransferase"/>
</dbReference>
<keyword evidence="5" id="KW-0472">Membrane</keyword>
<dbReference type="OrthoDB" id="5835829at2759"/>
<comment type="catalytic activity">
    <reaction evidence="5">
        <text>glucuronate acceptor + UDP-alpha-D-glucuronate = acceptor beta-D-glucuronoside + UDP + H(+)</text>
        <dbReference type="Rhea" id="RHEA:21032"/>
        <dbReference type="ChEBI" id="CHEBI:15378"/>
        <dbReference type="ChEBI" id="CHEBI:58052"/>
        <dbReference type="ChEBI" id="CHEBI:58223"/>
        <dbReference type="ChEBI" id="CHEBI:132367"/>
        <dbReference type="ChEBI" id="CHEBI:132368"/>
        <dbReference type="EC" id="2.4.1.17"/>
    </reaction>
</comment>
<dbReference type="Pfam" id="PF00201">
    <property type="entry name" value="UDPGT"/>
    <property type="match status" value="1"/>
</dbReference>
<comment type="similarity">
    <text evidence="1 4">Belongs to the UDP-glycosyltransferase family.</text>
</comment>
<dbReference type="SUPFAM" id="SSF53756">
    <property type="entry name" value="UDP-Glycosyltransferase/glycogen phosphorylase"/>
    <property type="match status" value="1"/>
</dbReference>
<sequence length="498" mass="57197">MKFAIVIILTIVGLSSAANILGFFTIPAKSHHRTLYPIFEALAAKGHNVTVVTAYPKNERLENFREIDVSFTIDIHFDLAKKYFTRLPADTYFFEIIYNWLTIISDTLDKVIELDEIKDLLKGHFDAIIVENVTPLTYFMGIVNKAPIIGMSSVKGWINAHDALGNPLHPVLSPNFFLKSGDNPSFLERLTSTMYYVTYRLLYRYYEMPRSTKIARKHFGDDIPHLGDIERNMSLALFISNWVQNEIKPTVPSVVDINMIHIKPNKFLDGSPQGVIYFSMGTYGMTYTVTQQKMSIFKEVFASLPYRVIWKTDMIQEMPSNVLAKNWFPQNDILAHPNVKAFITQGGSHSIEEAIFNAIPLVVFPVVIDQEQNAKRIVHKGMGLNLDIMEVSNRTLRESIVEVAENKRYKKTALKLSKILKDQPMMGVEKAVWWVEYVIRHNGAHHLRSGFVDMPFYQYYLLDVMGFILLSTLLFIIGVYKLMNFFVNERIANKLKTQ</sequence>
<dbReference type="PANTHER" id="PTHR48043">
    <property type="entry name" value="EG:EG0003.4 PROTEIN-RELATED"/>
    <property type="match status" value="1"/>
</dbReference>
<feature type="signal peptide" evidence="5">
    <location>
        <begin position="1"/>
        <end position="17"/>
    </location>
</feature>
<dbReference type="InterPro" id="IPR035595">
    <property type="entry name" value="UDP_glycos_trans_CS"/>
</dbReference>
<dbReference type="CDD" id="cd03784">
    <property type="entry name" value="GT1_Gtf-like"/>
    <property type="match status" value="1"/>
</dbReference>
<organism evidence="6 7">
    <name type="scientific">Brassicogethes aeneus</name>
    <name type="common">Rape pollen beetle</name>
    <name type="synonym">Meligethes aeneus</name>
    <dbReference type="NCBI Taxonomy" id="1431903"/>
    <lineage>
        <taxon>Eukaryota</taxon>
        <taxon>Metazoa</taxon>
        <taxon>Ecdysozoa</taxon>
        <taxon>Arthropoda</taxon>
        <taxon>Hexapoda</taxon>
        <taxon>Insecta</taxon>
        <taxon>Pterygota</taxon>
        <taxon>Neoptera</taxon>
        <taxon>Endopterygota</taxon>
        <taxon>Coleoptera</taxon>
        <taxon>Polyphaga</taxon>
        <taxon>Cucujiformia</taxon>
        <taxon>Nitidulidae</taxon>
        <taxon>Meligethinae</taxon>
        <taxon>Brassicogethes</taxon>
    </lineage>
</organism>
<evidence type="ECO:0000313" key="6">
    <source>
        <dbReference type="EMBL" id="CAH0563742.1"/>
    </source>
</evidence>
<dbReference type="EMBL" id="OV121140">
    <property type="protein sequence ID" value="CAH0563742.1"/>
    <property type="molecule type" value="Genomic_DNA"/>
</dbReference>
<dbReference type="FunFam" id="3.40.50.2000:FF:000021">
    <property type="entry name" value="UDP-glucuronosyltransferase"/>
    <property type="match status" value="1"/>
</dbReference>
<dbReference type="AlphaFoldDB" id="A0A9P0BGC8"/>
<keyword evidence="3 4" id="KW-0808">Transferase</keyword>
<dbReference type="Gene3D" id="3.40.50.2000">
    <property type="entry name" value="Glycogen Phosphorylase B"/>
    <property type="match status" value="1"/>
</dbReference>
<accession>A0A9P0BGC8</accession>
<keyword evidence="7" id="KW-1185">Reference proteome</keyword>
<dbReference type="Proteomes" id="UP001154078">
    <property type="component" value="Chromosome 9"/>
</dbReference>
<evidence type="ECO:0000256" key="1">
    <source>
        <dbReference type="ARBA" id="ARBA00009995"/>
    </source>
</evidence>
<feature type="chain" id="PRO_5040530718" description="UDP-glucuronosyltransferase" evidence="5">
    <location>
        <begin position="18"/>
        <end position="498"/>
    </location>
</feature>
<dbReference type="EC" id="2.4.1.17" evidence="5"/>
<comment type="subcellular location">
    <subcellularLocation>
        <location evidence="5">Membrane</location>
        <topology evidence="5">Single-pass membrane protein</topology>
    </subcellularLocation>
</comment>
<dbReference type="GO" id="GO:0015020">
    <property type="term" value="F:glucuronosyltransferase activity"/>
    <property type="evidence" value="ECO:0007669"/>
    <property type="project" value="UniProtKB-EC"/>
</dbReference>
<evidence type="ECO:0000256" key="4">
    <source>
        <dbReference type="RuleBase" id="RU003718"/>
    </source>
</evidence>
<evidence type="ECO:0000313" key="7">
    <source>
        <dbReference type="Proteomes" id="UP001154078"/>
    </source>
</evidence>
<evidence type="ECO:0000256" key="2">
    <source>
        <dbReference type="ARBA" id="ARBA00022676"/>
    </source>
</evidence>
<name>A0A9P0BGC8_BRAAE</name>
<keyword evidence="5" id="KW-0732">Signal</keyword>
<dbReference type="PANTHER" id="PTHR48043:SF159">
    <property type="entry name" value="EG:EG0003.4 PROTEIN-RELATED"/>
    <property type="match status" value="1"/>
</dbReference>
<feature type="transmembrane region" description="Helical" evidence="5">
    <location>
        <begin position="457"/>
        <end position="480"/>
    </location>
</feature>
<proteinExistence type="inferred from homology"/>
<dbReference type="PROSITE" id="PS00375">
    <property type="entry name" value="UDPGT"/>
    <property type="match status" value="1"/>
</dbReference>
<evidence type="ECO:0000256" key="3">
    <source>
        <dbReference type="ARBA" id="ARBA00022679"/>
    </source>
</evidence>
<protein>
    <recommendedName>
        <fullName evidence="5">UDP-glucuronosyltransferase</fullName>
        <ecNumber evidence="5">2.4.1.17</ecNumber>
    </recommendedName>
</protein>
<keyword evidence="5" id="KW-1133">Transmembrane helix</keyword>
<gene>
    <name evidence="6" type="ORF">MELIAE_LOCUS12489</name>
</gene>
<evidence type="ECO:0000256" key="5">
    <source>
        <dbReference type="RuleBase" id="RU362059"/>
    </source>
</evidence>
<keyword evidence="2 4" id="KW-0328">Glycosyltransferase</keyword>
<dbReference type="InterPro" id="IPR002213">
    <property type="entry name" value="UDP_glucos_trans"/>
</dbReference>
<dbReference type="GO" id="GO:0016020">
    <property type="term" value="C:membrane"/>
    <property type="evidence" value="ECO:0007669"/>
    <property type="project" value="UniProtKB-SubCell"/>
</dbReference>
<keyword evidence="5" id="KW-0812">Transmembrane</keyword>